<evidence type="ECO:0000256" key="5">
    <source>
        <dbReference type="SAM" id="MobiDB-lite"/>
    </source>
</evidence>
<sequence length="193" mass="22195">MMNIRIHVFEKHVSLQGWRHGLLYRSLREGIQGVHSQEKADCLWGAVEDYFILNAALELDDVERFLGELMTNKFDTVVQDGSLPQASQQLQTMFHHFQKGDRAAEGDGREFNPQYNQKKKKKKKDIAKPLHLRQPERQLGMKMMQTVWEMEMIATNDGDGAITDGICPQPEPSDSNPQNIKEEDGFIIIQKTK</sequence>
<proteinExistence type="inferred from homology"/>
<keyword evidence="4" id="KW-0698">rRNA processing</keyword>
<reference evidence="6" key="2">
    <citation type="submission" date="2025-09" db="UniProtKB">
        <authorList>
            <consortium name="Ensembl"/>
        </authorList>
    </citation>
    <scope>IDENTIFICATION</scope>
</reference>
<dbReference type="PANTHER" id="PTHR21250">
    <property type="entry name" value="PRE-RRNA-PROCESSING PROTEIN TSR2 HOMOLOG"/>
    <property type="match status" value="1"/>
</dbReference>
<dbReference type="Proteomes" id="UP000694564">
    <property type="component" value="Chromosome 4"/>
</dbReference>
<comment type="similarity">
    <text evidence="2">Belongs to the TSR2 family.</text>
</comment>
<organism evidence="6 7">
    <name type="scientific">Sciurus vulgaris</name>
    <name type="common">Eurasian red squirrel</name>
    <dbReference type="NCBI Taxonomy" id="55149"/>
    <lineage>
        <taxon>Eukaryota</taxon>
        <taxon>Metazoa</taxon>
        <taxon>Chordata</taxon>
        <taxon>Craniata</taxon>
        <taxon>Vertebrata</taxon>
        <taxon>Euteleostomi</taxon>
        <taxon>Mammalia</taxon>
        <taxon>Eutheria</taxon>
        <taxon>Euarchontoglires</taxon>
        <taxon>Glires</taxon>
        <taxon>Rodentia</taxon>
        <taxon>Sciuromorpha</taxon>
        <taxon>Sciuridae</taxon>
        <taxon>Sciurinae</taxon>
        <taxon>Sciurini</taxon>
        <taxon>Sciurus</taxon>
    </lineage>
</organism>
<feature type="region of interest" description="Disordered" evidence="5">
    <location>
        <begin position="165"/>
        <end position="193"/>
    </location>
</feature>
<evidence type="ECO:0000256" key="1">
    <source>
        <dbReference type="ARBA" id="ARBA00002210"/>
    </source>
</evidence>
<evidence type="ECO:0000313" key="6">
    <source>
        <dbReference type="Ensembl" id="ENSSVLP00005005431.1"/>
    </source>
</evidence>
<dbReference type="AlphaFoldDB" id="A0A8D2AQV4"/>
<dbReference type="GO" id="GO:0006364">
    <property type="term" value="P:rRNA processing"/>
    <property type="evidence" value="ECO:0007669"/>
    <property type="project" value="UniProtKB-KW"/>
</dbReference>
<protein>
    <recommendedName>
        <fullName evidence="3">Pre-rRNA-processing protein TSR2 homolog</fullName>
    </recommendedName>
</protein>
<comment type="function">
    <text evidence="1">May be involved in 20S pre-rRNA processing.</text>
</comment>
<dbReference type="GeneTree" id="ENSGT00390000012692"/>
<feature type="region of interest" description="Disordered" evidence="5">
    <location>
        <begin position="102"/>
        <end position="128"/>
    </location>
</feature>
<dbReference type="InterPro" id="IPR019398">
    <property type="entry name" value="Pre-rRNA_process_TSR2"/>
</dbReference>
<keyword evidence="7" id="KW-1185">Reference proteome</keyword>
<reference evidence="6" key="1">
    <citation type="submission" date="2025-08" db="UniProtKB">
        <authorList>
            <consortium name="Ensembl"/>
        </authorList>
    </citation>
    <scope>IDENTIFICATION</scope>
</reference>
<evidence type="ECO:0000313" key="7">
    <source>
        <dbReference type="Proteomes" id="UP000694564"/>
    </source>
</evidence>
<dbReference type="Pfam" id="PF10273">
    <property type="entry name" value="WGG"/>
    <property type="match status" value="1"/>
</dbReference>
<evidence type="ECO:0000256" key="2">
    <source>
        <dbReference type="ARBA" id="ARBA00006524"/>
    </source>
</evidence>
<evidence type="ECO:0000256" key="3">
    <source>
        <dbReference type="ARBA" id="ARBA00017551"/>
    </source>
</evidence>
<accession>A0A8D2AQV4</accession>
<dbReference type="Ensembl" id="ENSSVLT00005006007.1">
    <property type="protein sequence ID" value="ENSSVLP00005005431.1"/>
    <property type="gene ID" value="ENSSVLG00005004373.1"/>
</dbReference>
<name>A0A8D2AQV4_SCIVU</name>
<evidence type="ECO:0000256" key="4">
    <source>
        <dbReference type="ARBA" id="ARBA00022552"/>
    </source>
</evidence>